<sequence>MALSVNTNTASLNAQRNLSKSSDALGTSMQRLSSGMKINSAKDDAAGLQIANRLTSQVNGLGVAQRNANDGISMAQTAEGAMQESSNILQRMRDLSLQSANGSNDADARAALQKEVGALQQELTRISETTKFGGTSLIDGSFGTKQFQVGSNANETINVSLRDMSADAIGANEIKGAATSTVSALGDVQSVSLANNMATSAQTVNLNGVDVEIAANSGAADIAATINASGAGVKAEAELETEIVGIDSGANAVITIGEDEYDLGKFGGDMERLAKDMQADGHDAIYDGTDKITLKTTGVNGVDVAGTAAAGVGSFTVGGKAVTSTNLVASVSAELNLSSADKIGISGSSADEIFGSDAGTIISTGGSSKLTAVEDIDISGSTSTGAQNAIKTIDAALAQIDAQRADLGAVQNRFGHTISNLANVSENVSASRSRIQDTDYAAETAQLTKNQIMQQAGTTILAQSNQLPQAALSLLG</sequence>
<dbReference type="InterPro" id="IPR001029">
    <property type="entry name" value="Flagellin_N"/>
</dbReference>
<name>A0A1Q2GZH9_9GAMM</name>
<dbReference type="GO" id="GO:0005576">
    <property type="term" value="C:extracellular region"/>
    <property type="evidence" value="ECO:0007669"/>
    <property type="project" value="UniProtKB-SubCell"/>
</dbReference>
<protein>
    <recommendedName>
        <fullName evidence="4">Flagellin</fullName>
    </recommendedName>
</protein>
<dbReference type="GO" id="GO:0009288">
    <property type="term" value="C:bacterial-type flagellum"/>
    <property type="evidence" value="ECO:0007669"/>
    <property type="project" value="UniProtKB-SubCell"/>
</dbReference>
<dbReference type="Gene3D" id="2.170.280.10">
    <property type="entry name" value="f41 fragment of flagellin, middle domain"/>
    <property type="match status" value="1"/>
</dbReference>
<dbReference type="InterPro" id="IPR001492">
    <property type="entry name" value="Flagellin"/>
</dbReference>
<dbReference type="AlphaFoldDB" id="A0A1Q2GZH9"/>
<dbReference type="Gene3D" id="6.10.10.10">
    <property type="entry name" value="Flagellar export chaperone, C-terminal domain"/>
    <property type="match status" value="1"/>
</dbReference>
<organism evidence="7 8">
    <name type="scientific">Pseudoalteromonas aliena</name>
    <dbReference type="NCBI Taxonomy" id="247523"/>
    <lineage>
        <taxon>Bacteria</taxon>
        <taxon>Pseudomonadati</taxon>
        <taxon>Pseudomonadota</taxon>
        <taxon>Gammaproteobacteria</taxon>
        <taxon>Alteromonadales</taxon>
        <taxon>Pseudoalteromonadaceae</taxon>
        <taxon>Pseudoalteromonas</taxon>
    </lineage>
</organism>
<dbReference type="EMBL" id="CP019628">
    <property type="protein sequence ID" value="AQQ00530.1"/>
    <property type="molecule type" value="Genomic_DNA"/>
</dbReference>
<evidence type="ECO:0000256" key="1">
    <source>
        <dbReference type="ARBA" id="ARBA00005709"/>
    </source>
</evidence>
<keyword evidence="3 4" id="KW-0975">Bacterial flagellum</keyword>
<keyword evidence="2 4" id="KW-0964">Secreted</keyword>
<dbReference type="STRING" id="247523.B0W48_12395"/>
<dbReference type="RefSeq" id="WP_077537218.1">
    <property type="nucleotide sequence ID" value="NZ_CP019628.1"/>
</dbReference>
<dbReference type="InterPro" id="IPR046358">
    <property type="entry name" value="Flagellin_C"/>
</dbReference>
<dbReference type="Pfam" id="PF00669">
    <property type="entry name" value="Flagellin_N"/>
    <property type="match status" value="1"/>
</dbReference>
<gene>
    <name evidence="7" type="ORF">B0W48_12395</name>
</gene>
<keyword evidence="7" id="KW-0969">Cilium</keyword>
<evidence type="ECO:0000313" key="7">
    <source>
        <dbReference type="EMBL" id="AQQ00530.1"/>
    </source>
</evidence>
<evidence type="ECO:0000259" key="6">
    <source>
        <dbReference type="Pfam" id="PF00700"/>
    </source>
</evidence>
<dbReference type="Pfam" id="PF00700">
    <property type="entry name" value="Flagellin_C"/>
    <property type="match status" value="1"/>
</dbReference>
<dbReference type="Gene3D" id="2.30.220.10">
    <property type="entry name" value="f41 fragment of flagellin, C-terminal domain"/>
    <property type="match status" value="1"/>
</dbReference>
<evidence type="ECO:0000256" key="3">
    <source>
        <dbReference type="ARBA" id="ARBA00023143"/>
    </source>
</evidence>
<dbReference type="Gene3D" id="1.20.1330.10">
    <property type="entry name" value="f41 fragment of flagellin, N-terminal domain"/>
    <property type="match status" value="1"/>
</dbReference>
<proteinExistence type="inferred from homology"/>
<dbReference type="PANTHER" id="PTHR42792">
    <property type="entry name" value="FLAGELLIN"/>
    <property type="match status" value="1"/>
</dbReference>
<evidence type="ECO:0000256" key="4">
    <source>
        <dbReference type="RuleBase" id="RU362073"/>
    </source>
</evidence>
<dbReference type="SUPFAM" id="SSF64518">
    <property type="entry name" value="Phase 1 flagellin"/>
    <property type="match status" value="1"/>
</dbReference>
<dbReference type="PRINTS" id="PR00207">
    <property type="entry name" value="FLAGELLIN"/>
</dbReference>
<evidence type="ECO:0000256" key="2">
    <source>
        <dbReference type="ARBA" id="ARBA00022525"/>
    </source>
</evidence>
<dbReference type="GO" id="GO:0005198">
    <property type="term" value="F:structural molecule activity"/>
    <property type="evidence" value="ECO:0007669"/>
    <property type="project" value="UniProtKB-UniRule"/>
</dbReference>
<comment type="function">
    <text evidence="4">Flagellin is the subunit protein which polymerizes to form the filaments of bacterial flagella.</text>
</comment>
<comment type="subcellular location">
    <subcellularLocation>
        <location evidence="4">Secreted</location>
    </subcellularLocation>
    <subcellularLocation>
        <location evidence="4">Bacterial flagellum</location>
    </subcellularLocation>
</comment>
<dbReference type="InterPro" id="IPR042187">
    <property type="entry name" value="Flagellin_C_sub2"/>
</dbReference>
<evidence type="ECO:0000259" key="5">
    <source>
        <dbReference type="Pfam" id="PF00669"/>
    </source>
</evidence>
<evidence type="ECO:0000313" key="8">
    <source>
        <dbReference type="Proteomes" id="UP000188243"/>
    </source>
</evidence>
<keyword evidence="7" id="KW-0282">Flagellum</keyword>
<feature type="domain" description="Flagellin N-terminal" evidence="5">
    <location>
        <begin position="5"/>
        <end position="141"/>
    </location>
</feature>
<dbReference type="Proteomes" id="UP000188243">
    <property type="component" value="Chromosome"/>
</dbReference>
<accession>A0A1Q2GZH9</accession>
<keyword evidence="7" id="KW-0966">Cell projection</keyword>
<dbReference type="KEGG" id="paln:B0W48_12395"/>
<comment type="similarity">
    <text evidence="1 4">Belongs to the bacterial flagellin family.</text>
</comment>
<dbReference type="Gene3D" id="6.10.280.190">
    <property type="match status" value="1"/>
</dbReference>
<dbReference type="PANTHER" id="PTHR42792:SF2">
    <property type="entry name" value="FLAGELLIN"/>
    <property type="match status" value="1"/>
</dbReference>
<feature type="domain" description="Flagellin C-terminal" evidence="6">
    <location>
        <begin position="390"/>
        <end position="475"/>
    </location>
</feature>
<reference evidence="7 8" key="1">
    <citation type="submission" date="2017-02" db="EMBL/GenBank/DDBJ databases">
        <title>Complete genome sequence of the cold-active Pseudoalteromonas aliena strain EH1 isolated from Arctic seawater.</title>
        <authorList>
            <person name="Kim E."/>
            <person name="Heo E."/>
            <person name="Kim H."/>
            <person name="Kim D."/>
        </authorList>
    </citation>
    <scope>NUCLEOTIDE SEQUENCE [LARGE SCALE GENOMIC DNA]</scope>
    <source>
        <strain evidence="7 8">EH1</strain>
    </source>
</reference>